<dbReference type="RefSeq" id="WP_005879954.1">
    <property type="nucleotide sequence ID" value="NZ_CABGIQ010000027.1"/>
</dbReference>
<dbReference type="Pfam" id="PF08532">
    <property type="entry name" value="Glyco_hydro_42M"/>
    <property type="match status" value="1"/>
</dbReference>
<dbReference type="Gene3D" id="3.40.50.880">
    <property type="match status" value="1"/>
</dbReference>
<dbReference type="SUPFAM" id="SSF52317">
    <property type="entry name" value="Class I glutamine amidotransferase-like"/>
    <property type="match status" value="1"/>
</dbReference>
<dbReference type="InterPro" id="IPR029062">
    <property type="entry name" value="Class_I_gatase-like"/>
</dbReference>
<feature type="domain" description="Beta-galactosidase C-terminal" evidence="2">
    <location>
        <begin position="91"/>
        <end position="145"/>
    </location>
</feature>
<dbReference type="KEGG" id="edu:LIU_09325"/>
<dbReference type="PANTHER" id="PTHR36447:SF1">
    <property type="entry name" value="BETA-GALACTOSIDASE GANA"/>
    <property type="match status" value="1"/>
</dbReference>
<evidence type="ECO:0000313" key="3">
    <source>
        <dbReference type="EMBL" id="PEH44935.1"/>
    </source>
</evidence>
<organism evidence="3 4">
    <name type="scientific">Enterococcus durans</name>
    <dbReference type="NCBI Taxonomy" id="53345"/>
    <lineage>
        <taxon>Bacteria</taxon>
        <taxon>Bacillati</taxon>
        <taxon>Bacillota</taxon>
        <taxon>Bacilli</taxon>
        <taxon>Lactobacillales</taxon>
        <taxon>Enterococcaceae</taxon>
        <taxon>Enterococcus</taxon>
    </lineage>
</organism>
<dbReference type="Proteomes" id="UP000220669">
    <property type="component" value="Unassembled WGS sequence"/>
</dbReference>
<dbReference type="InterPro" id="IPR003476">
    <property type="entry name" value="Glyco_hydro_42"/>
</dbReference>
<dbReference type="AlphaFoldDB" id="A0AB36S7W3"/>
<dbReference type="EMBL" id="PDEB01000004">
    <property type="protein sequence ID" value="PEH44935.1"/>
    <property type="molecule type" value="Genomic_DNA"/>
</dbReference>
<evidence type="ECO:0000259" key="2">
    <source>
        <dbReference type="Pfam" id="PF08533"/>
    </source>
</evidence>
<name>A0AB36S7W3_9ENTE</name>
<dbReference type="InterPro" id="IPR013739">
    <property type="entry name" value="Beta_galactosidase_C"/>
</dbReference>
<accession>A0AB36S7W3</accession>
<dbReference type="GO" id="GO:0006012">
    <property type="term" value="P:galactose metabolic process"/>
    <property type="evidence" value="ECO:0007669"/>
    <property type="project" value="InterPro"/>
</dbReference>
<evidence type="ECO:0008006" key="5">
    <source>
        <dbReference type="Google" id="ProtNLM"/>
    </source>
</evidence>
<protein>
    <recommendedName>
        <fullName evidence="5">Beta-galactosidase</fullName>
    </recommendedName>
</protein>
<evidence type="ECO:0000259" key="1">
    <source>
        <dbReference type="Pfam" id="PF08532"/>
    </source>
</evidence>
<dbReference type="PANTHER" id="PTHR36447">
    <property type="entry name" value="BETA-GALACTOSIDASE GANA"/>
    <property type="match status" value="1"/>
</dbReference>
<reference evidence="3 4" key="1">
    <citation type="submission" date="2017-09" db="EMBL/GenBank/DDBJ databases">
        <title>FDA dAtabase for Regulatory Grade micrObial Sequences (FDA-ARGOS): Supporting development and validation of Infectious Disease Dx tests.</title>
        <authorList>
            <person name="Minogue T."/>
            <person name="Wolcott M."/>
            <person name="Wasieloski L."/>
            <person name="Aguilar W."/>
            <person name="Moore D."/>
            <person name="Tallon L.J."/>
            <person name="Sadzewicz L."/>
            <person name="Ott S."/>
            <person name="Zhao X."/>
            <person name="Nagaraj S."/>
            <person name="Vavikolanu K."/>
            <person name="Aluvathingal J."/>
            <person name="Nadendla S."/>
            <person name="Sichtig H."/>
        </authorList>
    </citation>
    <scope>NUCLEOTIDE SEQUENCE [LARGE SCALE GENOMIC DNA]</scope>
    <source>
        <strain evidence="3 4">FDAARGOS_396</strain>
    </source>
</reference>
<gene>
    <name evidence="3" type="ORF">CRM96_07890</name>
</gene>
<dbReference type="Gene3D" id="2.60.40.1180">
    <property type="entry name" value="Golgi alpha-mannosidase II"/>
    <property type="match status" value="1"/>
</dbReference>
<sequence>MSKKLLPFQDHFFETKDYSAVIEAKSAQVLGVYQSEFYHGTPAITKNCFGRGTAYYLAARTSHDFFKHFYGQLASELNLTEDAIAKPNPEVSIQGRTNAERDYYFIMNFSEQEQQLTLVRNVVDLETNQAVPLQLLLAPYEVRVVYVAKK</sequence>
<dbReference type="InterPro" id="IPR013738">
    <property type="entry name" value="Beta_galactosidase_Trimer"/>
</dbReference>
<feature type="domain" description="Beta-galactosidase trimerisation" evidence="1">
    <location>
        <begin position="9"/>
        <end position="79"/>
    </location>
</feature>
<dbReference type="GO" id="GO:0004565">
    <property type="term" value="F:beta-galactosidase activity"/>
    <property type="evidence" value="ECO:0007669"/>
    <property type="project" value="InterPro"/>
</dbReference>
<dbReference type="Pfam" id="PF08533">
    <property type="entry name" value="Glyco_hydro_42C"/>
    <property type="match status" value="1"/>
</dbReference>
<dbReference type="InterPro" id="IPR013780">
    <property type="entry name" value="Glyco_hydro_b"/>
</dbReference>
<evidence type="ECO:0000313" key="4">
    <source>
        <dbReference type="Proteomes" id="UP000220669"/>
    </source>
</evidence>
<proteinExistence type="predicted"/>
<comment type="caution">
    <text evidence="3">The sequence shown here is derived from an EMBL/GenBank/DDBJ whole genome shotgun (WGS) entry which is preliminary data.</text>
</comment>